<dbReference type="GO" id="GO:0044780">
    <property type="term" value="P:bacterial-type flagellum assembly"/>
    <property type="evidence" value="ECO:0007669"/>
    <property type="project" value="InterPro"/>
</dbReference>
<evidence type="ECO:0000313" key="15">
    <source>
        <dbReference type="Proteomes" id="UP001300604"/>
    </source>
</evidence>
<feature type="transmembrane region" description="Helical" evidence="12">
    <location>
        <begin position="27"/>
        <end position="49"/>
    </location>
</feature>
<dbReference type="InterPro" id="IPR006135">
    <property type="entry name" value="T3SS_substrate_exporter"/>
</dbReference>
<evidence type="ECO:0000256" key="2">
    <source>
        <dbReference type="ARBA" id="ARBA00010690"/>
    </source>
</evidence>
<evidence type="ECO:0000256" key="13">
    <source>
        <dbReference type="SAM" id="MobiDB-lite"/>
    </source>
</evidence>
<comment type="function">
    <text evidence="12">Required for formation of the rod structure in the basal body of the flagellar apparatus. Together with FliI and FliH, may constitute the export apparatus of flagellin.</text>
</comment>
<keyword evidence="15" id="KW-1185">Reference proteome</keyword>
<proteinExistence type="inferred from homology"/>
<evidence type="ECO:0000256" key="4">
    <source>
        <dbReference type="ARBA" id="ARBA00022448"/>
    </source>
</evidence>
<keyword evidence="14" id="KW-0969">Cilium</keyword>
<feature type="transmembrane region" description="Helical" evidence="12">
    <location>
        <begin position="190"/>
        <end position="212"/>
    </location>
</feature>
<feature type="transmembrane region" description="Helical" evidence="12">
    <location>
        <begin position="151"/>
        <end position="170"/>
    </location>
</feature>
<dbReference type="SUPFAM" id="SSF160544">
    <property type="entry name" value="EscU C-terminal domain-like"/>
    <property type="match status" value="1"/>
</dbReference>
<dbReference type="Proteomes" id="UP001300604">
    <property type="component" value="Chromosome"/>
</dbReference>
<accession>A0AA97D6Q3</accession>
<keyword evidence="4 12" id="KW-0813">Transport</keyword>
<evidence type="ECO:0000256" key="5">
    <source>
        <dbReference type="ARBA" id="ARBA00022475"/>
    </source>
</evidence>
<keyword evidence="11 12" id="KW-1006">Bacterial flagellum protein export</keyword>
<dbReference type="PANTHER" id="PTHR30531">
    <property type="entry name" value="FLAGELLAR BIOSYNTHETIC PROTEIN FLHB"/>
    <property type="match status" value="1"/>
</dbReference>
<comment type="similarity">
    <text evidence="2 12">Belongs to the type III secretion exporter family.</text>
</comment>
<dbReference type="InterPro" id="IPR029025">
    <property type="entry name" value="T3SS_substrate_exporter_C"/>
</dbReference>
<sequence length="358" mass="39888">MAQNSSGEKTEQATPKRKTDERKKGNVFLSQELVTVATMLVSFVVLRALGSTIFGQIQYSVRDFIQLTATMESVSPEDVSKLFIKGCITFAIGVLPVALGCSLAAVVLTLAQTKFLFSSKSFAFKANRMSPLNGIRNLFSMRGIMELVKSILKILLLSVVAWNVLSGWAGQLPRMIDMQVGAAFADICDTSFSMAMQISVLFVALAAFDYLFQWWDYNKKLRMTKQEVKEEYKETEGDPQVKGAIKDRQQAMSRKRMMQNVPNADVVIRNPTHVAVAIRYDPKKASAPVVVAKGLDSLALRIVKVAEENGVYITENVPLARGLYAAVDLDQEIPEKYYKTVAEVLAFVYKLKKKDLNR</sequence>
<keyword evidence="10 12" id="KW-0472">Membrane</keyword>
<feature type="region of interest" description="Disordered" evidence="13">
    <location>
        <begin position="1"/>
        <end position="21"/>
    </location>
</feature>
<evidence type="ECO:0000313" key="14">
    <source>
        <dbReference type="EMBL" id="WOC31256.1"/>
    </source>
</evidence>
<dbReference type="GO" id="GO:0009306">
    <property type="term" value="P:protein secretion"/>
    <property type="evidence" value="ECO:0007669"/>
    <property type="project" value="InterPro"/>
</dbReference>
<keyword evidence="7 12" id="KW-1005">Bacterial flagellum biogenesis</keyword>
<name>A0AA97D6Q3_9FIRM</name>
<keyword evidence="14" id="KW-0282">Flagellum</keyword>
<evidence type="ECO:0000256" key="8">
    <source>
        <dbReference type="ARBA" id="ARBA00022927"/>
    </source>
</evidence>
<dbReference type="AlphaFoldDB" id="A0AA97D6Q3"/>
<evidence type="ECO:0000256" key="3">
    <source>
        <dbReference type="ARBA" id="ARBA00021622"/>
    </source>
</evidence>
<dbReference type="Pfam" id="PF01312">
    <property type="entry name" value="Bac_export_2"/>
    <property type="match status" value="1"/>
</dbReference>
<keyword evidence="6 12" id="KW-0812">Transmembrane</keyword>
<dbReference type="Gene3D" id="3.40.1690.10">
    <property type="entry name" value="secretion proteins EscU"/>
    <property type="match status" value="1"/>
</dbReference>
<dbReference type="RefSeq" id="WP_275843938.1">
    <property type="nucleotide sequence ID" value="NZ_CP135996.1"/>
</dbReference>
<evidence type="ECO:0000256" key="11">
    <source>
        <dbReference type="ARBA" id="ARBA00023225"/>
    </source>
</evidence>
<keyword evidence="5 12" id="KW-1003">Cell membrane</keyword>
<dbReference type="InterPro" id="IPR006136">
    <property type="entry name" value="FlhB"/>
</dbReference>
<dbReference type="KEGG" id="carl:PXC00_08455"/>
<dbReference type="FunFam" id="3.40.1690.10:FF:000001">
    <property type="entry name" value="Flagellar biosynthetic protein FlhB"/>
    <property type="match status" value="1"/>
</dbReference>
<reference evidence="14 15" key="1">
    <citation type="submission" date="2024-06" db="EMBL/GenBank/DDBJ databases">
        <title>Caproicibacterium argilliputei sp. nov, a novel caproic acid producing anaerobic bacterium isolated from pit mud.</title>
        <authorList>
            <person name="Xia S."/>
        </authorList>
    </citation>
    <scope>NUCLEOTIDE SEQUENCE [LARGE SCALE GENOMIC DNA]</scope>
    <source>
        <strain evidence="14 15">ZCY20-5</strain>
    </source>
</reference>
<evidence type="ECO:0000256" key="9">
    <source>
        <dbReference type="ARBA" id="ARBA00022989"/>
    </source>
</evidence>
<dbReference type="GO" id="GO:0005886">
    <property type="term" value="C:plasma membrane"/>
    <property type="evidence" value="ECO:0007669"/>
    <property type="project" value="UniProtKB-SubCell"/>
</dbReference>
<evidence type="ECO:0000256" key="12">
    <source>
        <dbReference type="RuleBase" id="RU364091"/>
    </source>
</evidence>
<keyword evidence="8 12" id="KW-0653">Protein transport</keyword>
<keyword evidence="14" id="KW-0966">Cell projection</keyword>
<comment type="subcellular location">
    <subcellularLocation>
        <location evidence="1">Cell membrane</location>
        <topology evidence="1">Multi-pass membrane protein</topology>
    </subcellularLocation>
</comment>
<reference evidence="15" key="2">
    <citation type="submission" date="2024-06" db="EMBL/GenBank/DDBJ databases">
        <title>Caproicibacterium argilliputei sp. nov, a novel caproic acid producing anaerobic bacterium isolated from pit mud.</title>
        <authorList>
            <person name="Zeng C."/>
        </authorList>
    </citation>
    <scope>NUCLEOTIDE SEQUENCE [LARGE SCALE GENOMIC DNA]</scope>
    <source>
        <strain evidence="15">ZCY20-5</strain>
    </source>
</reference>
<organism evidence="14 15">
    <name type="scientific">Caproicibacterium argilliputei</name>
    <dbReference type="NCBI Taxonomy" id="3030016"/>
    <lineage>
        <taxon>Bacteria</taxon>
        <taxon>Bacillati</taxon>
        <taxon>Bacillota</taxon>
        <taxon>Clostridia</taxon>
        <taxon>Eubacteriales</taxon>
        <taxon>Oscillospiraceae</taxon>
        <taxon>Caproicibacterium</taxon>
    </lineage>
</organism>
<dbReference type="PRINTS" id="PR00950">
    <property type="entry name" value="TYPE3IMSPROT"/>
</dbReference>
<reference evidence="15" key="3">
    <citation type="submission" date="2024-06" db="EMBL/GenBank/DDBJ databases">
        <authorList>
            <person name="Zeng C."/>
        </authorList>
    </citation>
    <scope>NUCLEOTIDE SEQUENCE [LARGE SCALE GENOMIC DNA]</scope>
    <source>
        <strain evidence="15">ZCY20-5</strain>
    </source>
</reference>
<keyword evidence="9 12" id="KW-1133">Transmembrane helix</keyword>
<evidence type="ECO:0000256" key="1">
    <source>
        <dbReference type="ARBA" id="ARBA00004651"/>
    </source>
</evidence>
<dbReference type="PANTHER" id="PTHR30531:SF12">
    <property type="entry name" value="FLAGELLAR BIOSYNTHETIC PROTEIN FLHB"/>
    <property type="match status" value="1"/>
</dbReference>
<protein>
    <recommendedName>
        <fullName evidence="3 12">Flagellar biosynthetic protein FlhB</fullName>
    </recommendedName>
</protein>
<evidence type="ECO:0000256" key="7">
    <source>
        <dbReference type="ARBA" id="ARBA00022795"/>
    </source>
</evidence>
<feature type="transmembrane region" description="Helical" evidence="12">
    <location>
        <begin position="82"/>
        <end position="111"/>
    </location>
</feature>
<evidence type="ECO:0000256" key="6">
    <source>
        <dbReference type="ARBA" id="ARBA00022692"/>
    </source>
</evidence>
<dbReference type="Gene3D" id="6.10.250.2080">
    <property type="match status" value="1"/>
</dbReference>
<evidence type="ECO:0000256" key="10">
    <source>
        <dbReference type="ARBA" id="ARBA00023136"/>
    </source>
</evidence>
<gene>
    <name evidence="12 14" type="primary">flhB</name>
    <name evidence="14" type="ORF">PXC00_08455</name>
</gene>
<dbReference type="NCBIfam" id="TIGR00328">
    <property type="entry name" value="flhB"/>
    <property type="match status" value="1"/>
</dbReference>
<dbReference type="EMBL" id="CP135996">
    <property type="protein sequence ID" value="WOC31256.1"/>
    <property type="molecule type" value="Genomic_DNA"/>
</dbReference>